<protein>
    <recommendedName>
        <fullName evidence="1">ABC-three component systems C-terminal domain-containing protein</fullName>
    </recommendedName>
</protein>
<dbReference type="Proteomes" id="UP000307874">
    <property type="component" value="Unassembled WGS sequence"/>
</dbReference>
<keyword evidence="3" id="KW-1185">Reference proteome</keyword>
<dbReference type="EMBL" id="VCLB01000008">
    <property type="protein sequence ID" value="TNB46832.1"/>
    <property type="molecule type" value="Genomic_DNA"/>
</dbReference>
<evidence type="ECO:0000259" key="1">
    <source>
        <dbReference type="Pfam" id="PF20279"/>
    </source>
</evidence>
<sequence>MTLLPRSYRLHELSYSEFEELCGRICISWLGEGFTTFAPGRDGGRDGKFFGTANTFPSESEPLVGHVVAQAKHTSVDGRSCSDKEFERLLKDEHSKISKLIEEGLCDHYVVFTNRRLTGGTEKKFIAELERLGLTSAHIVGTERLKMALDTMRDLRESLPNRSDTLPFHFDDGEMAAVVKAFNNYVSDDPQSAFDSATDFEKIPIKKKNTLNGLSEDYYTQVIRVDSMPHFERLEAFLRNPRNQSFAERYYDSADELKQKIIVERARFDTFDHVLLFIIERVQKSNPALRGRRKLVSILTHYMYVNCDIGKKSEAEVDAAGKKAY</sequence>
<proteinExistence type="predicted"/>
<feature type="domain" description="ABC-three component systems C-terminal" evidence="1">
    <location>
        <begin position="167"/>
        <end position="310"/>
    </location>
</feature>
<reference evidence="2 3" key="1">
    <citation type="submission" date="2019-06" db="EMBL/GenBank/DDBJ databases">
        <title>Martelella lutilitoris sp. nov., isolated from a tidal mudflat.</title>
        <authorList>
            <person name="Kim Y.-J."/>
        </authorList>
    </citation>
    <scope>NUCLEOTIDE SEQUENCE [LARGE SCALE GENOMIC DNA]</scope>
    <source>
        <strain evidence="2 3">GH2-6</strain>
    </source>
</reference>
<dbReference type="OrthoDB" id="7820209at2"/>
<dbReference type="AlphaFoldDB" id="A0A5C4JNS9"/>
<organism evidence="2 3">
    <name type="scientific">Martelella lutilitoris</name>
    <dbReference type="NCBI Taxonomy" id="2583532"/>
    <lineage>
        <taxon>Bacteria</taxon>
        <taxon>Pseudomonadati</taxon>
        <taxon>Pseudomonadota</taxon>
        <taxon>Alphaproteobacteria</taxon>
        <taxon>Hyphomicrobiales</taxon>
        <taxon>Aurantimonadaceae</taxon>
        <taxon>Martelella</taxon>
    </lineage>
</organism>
<dbReference type="Pfam" id="PF20279">
    <property type="entry name" value="CTD12"/>
    <property type="match status" value="1"/>
</dbReference>
<accession>A0A5C4JNS9</accession>
<comment type="caution">
    <text evidence="2">The sequence shown here is derived from an EMBL/GenBank/DDBJ whole genome shotgun (WGS) entry which is preliminary data.</text>
</comment>
<gene>
    <name evidence="2" type="ORF">FF124_14840</name>
</gene>
<evidence type="ECO:0000313" key="2">
    <source>
        <dbReference type="EMBL" id="TNB46832.1"/>
    </source>
</evidence>
<name>A0A5C4JNS9_9HYPH</name>
<evidence type="ECO:0000313" key="3">
    <source>
        <dbReference type="Proteomes" id="UP000307874"/>
    </source>
</evidence>
<dbReference type="InterPro" id="IPR046917">
    <property type="entry name" value="ABC-3C_CTD12"/>
</dbReference>